<evidence type="ECO:0000313" key="6">
    <source>
        <dbReference type="Ensembl" id="ENSELUP00000088731.1"/>
    </source>
</evidence>
<reference evidence="6 7" key="1">
    <citation type="submission" date="2020-02" db="EMBL/GenBank/DDBJ databases">
        <title>Esox lucius (northern pike) genome, fEsoLuc1, primary haplotype.</title>
        <authorList>
            <person name="Myers G."/>
            <person name="Karagic N."/>
            <person name="Meyer A."/>
            <person name="Pippel M."/>
            <person name="Reichard M."/>
            <person name="Winkler S."/>
            <person name="Tracey A."/>
            <person name="Sims Y."/>
            <person name="Howe K."/>
            <person name="Rhie A."/>
            <person name="Formenti G."/>
            <person name="Durbin R."/>
            <person name="Fedrigo O."/>
            <person name="Jarvis E.D."/>
        </authorList>
    </citation>
    <scope>NUCLEOTIDE SEQUENCE [LARGE SCALE GENOMIC DNA]</scope>
</reference>
<dbReference type="PANTHER" id="PTHR46838:SF1">
    <property type="entry name" value="TUMOR NECROSIS FACTOR RECEPTOR SUPERFAMILY MEMBER 14"/>
    <property type="match status" value="1"/>
</dbReference>
<reference evidence="6" key="3">
    <citation type="submission" date="2025-09" db="UniProtKB">
        <authorList>
            <consortium name="Ensembl"/>
        </authorList>
    </citation>
    <scope>IDENTIFICATION</scope>
</reference>
<keyword evidence="1" id="KW-1015">Disulfide bond</keyword>
<feature type="compositionally biased region" description="Low complexity" evidence="2">
    <location>
        <begin position="280"/>
        <end position="297"/>
    </location>
</feature>
<feature type="chain" id="PRO_5044315916" description="TNFR-Cys domain-containing protein" evidence="4">
    <location>
        <begin position="22"/>
        <end position="303"/>
    </location>
</feature>
<dbReference type="SMART" id="SM00208">
    <property type="entry name" value="TNFR"/>
    <property type="match status" value="4"/>
</dbReference>
<evidence type="ECO:0000256" key="2">
    <source>
        <dbReference type="SAM" id="MobiDB-lite"/>
    </source>
</evidence>
<dbReference type="GO" id="GO:0050829">
    <property type="term" value="P:defense response to Gram-negative bacterium"/>
    <property type="evidence" value="ECO:0007669"/>
    <property type="project" value="TreeGrafter"/>
</dbReference>
<dbReference type="Proteomes" id="UP000265140">
    <property type="component" value="Chromosome 12"/>
</dbReference>
<dbReference type="GO" id="GO:0009897">
    <property type="term" value="C:external side of plasma membrane"/>
    <property type="evidence" value="ECO:0007669"/>
    <property type="project" value="TreeGrafter"/>
</dbReference>
<feature type="transmembrane region" description="Helical" evidence="3">
    <location>
        <begin position="195"/>
        <end position="214"/>
    </location>
</feature>
<dbReference type="GO" id="GO:0050830">
    <property type="term" value="P:defense response to Gram-positive bacterium"/>
    <property type="evidence" value="ECO:0007669"/>
    <property type="project" value="TreeGrafter"/>
</dbReference>
<dbReference type="GO" id="GO:0046642">
    <property type="term" value="P:negative regulation of alpha-beta T cell proliferation"/>
    <property type="evidence" value="ECO:0007669"/>
    <property type="project" value="TreeGrafter"/>
</dbReference>
<evidence type="ECO:0000313" key="7">
    <source>
        <dbReference type="Proteomes" id="UP000265140"/>
    </source>
</evidence>
<comment type="caution">
    <text evidence="1">Lacks conserved residue(s) required for the propagation of feature annotation.</text>
</comment>
<dbReference type="GO" id="GO:0002720">
    <property type="term" value="P:positive regulation of cytokine production involved in immune response"/>
    <property type="evidence" value="ECO:0007669"/>
    <property type="project" value="TreeGrafter"/>
</dbReference>
<proteinExistence type="predicted"/>
<keyword evidence="7" id="KW-1185">Reference proteome</keyword>
<dbReference type="GO" id="GO:2000406">
    <property type="term" value="P:positive regulation of T cell migration"/>
    <property type="evidence" value="ECO:0007669"/>
    <property type="project" value="TreeGrafter"/>
</dbReference>
<feature type="domain" description="TNFR-Cys" evidence="5">
    <location>
        <begin position="60"/>
        <end position="102"/>
    </location>
</feature>
<name>A0AAY5KJ15_ESOLU</name>
<feature type="disulfide bond" evidence="1">
    <location>
        <begin position="37"/>
        <end position="50"/>
    </location>
</feature>
<evidence type="ECO:0000256" key="3">
    <source>
        <dbReference type="SAM" id="Phobius"/>
    </source>
</evidence>
<dbReference type="PROSITE" id="PS50050">
    <property type="entry name" value="TNFR_NGFR_2"/>
    <property type="match status" value="2"/>
</dbReference>
<accession>A0AAY5KJ15</accession>
<feature type="disulfide bond" evidence="1">
    <location>
        <begin position="61"/>
        <end position="76"/>
    </location>
</feature>
<keyword evidence="3" id="KW-0812">Transmembrane</keyword>
<feature type="signal peptide" evidence="4">
    <location>
        <begin position="1"/>
        <end position="21"/>
    </location>
</feature>
<evidence type="ECO:0000259" key="5">
    <source>
        <dbReference type="PROSITE" id="PS50050"/>
    </source>
</evidence>
<feature type="repeat" description="TNFR-Cys" evidence="1">
    <location>
        <begin position="23"/>
        <end position="58"/>
    </location>
</feature>
<dbReference type="CDD" id="cd13405">
    <property type="entry name" value="TNFRSF14_teleost"/>
    <property type="match status" value="1"/>
</dbReference>
<dbReference type="InterPro" id="IPR001368">
    <property type="entry name" value="TNFR/NGFR_Cys_rich_reg"/>
</dbReference>
<keyword evidence="3" id="KW-0472">Membrane</keyword>
<evidence type="ECO:0000256" key="1">
    <source>
        <dbReference type="PROSITE-ProRule" id="PRU00206"/>
    </source>
</evidence>
<dbReference type="Gene3D" id="2.10.50.10">
    <property type="entry name" value="Tumor Necrosis Factor Receptor, subunit A, domain 2"/>
    <property type="match status" value="3"/>
</dbReference>
<dbReference type="SUPFAM" id="SSF57586">
    <property type="entry name" value="TNF receptor-like"/>
    <property type="match status" value="2"/>
</dbReference>
<dbReference type="PROSITE" id="PS00652">
    <property type="entry name" value="TNFR_NGFR_1"/>
    <property type="match status" value="2"/>
</dbReference>
<protein>
    <recommendedName>
        <fullName evidence="5">TNFR-Cys domain-containing protein</fullName>
    </recommendedName>
</protein>
<feature type="disulfide bond" evidence="1">
    <location>
        <begin position="40"/>
        <end position="58"/>
    </location>
</feature>
<evidence type="ECO:0000256" key="4">
    <source>
        <dbReference type="SAM" id="SignalP"/>
    </source>
</evidence>
<feature type="compositionally biased region" description="Polar residues" evidence="2">
    <location>
        <begin position="267"/>
        <end position="279"/>
    </location>
</feature>
<reference evidence="6" key="2">
    <citation type="submission" date="2025-08" db="UniProtKB">
        <authorList>
            <consortium name="Ensembl"/>
        </authorList>
    </citation>
    <scope>IDENTIFICATION</scope>
</reference>
<dbReference type="Ensembl" id="ENSELUT00000092677.1">
    <property type="protein sequence ID" value="ENSELUP00000088731.1"/>
    <property type="gene ID" value="ENSELUG00000001396.3"/>
</dbReference>
<dbReference type="GeneTree" id="ENSGT00950000183126"/>
<keyword evidence="4" id="KW-0732">Signal</keyword>
<feature type="domain" description="TNFR-Cys" evidence="5">
    <location>
        <begin position="23"/>
        <end position="58"/>
    </location>
</feature>
<dbReference type="AlphaFoldDB" id="A0AAY5KJ15"/>
<sequence>MVCLSTEQYFLLGFHFVLVFGGNCGPAEYTTSDGQCCPLCGIGLVVRKDCTSSTSTSCIPCVRRTYMNVANGLHTCFPCRPCDPGQGLFTRTECTTTENTICDVLDGFYCIGYSANSECNFAVEHTLCVPGQRTKAPGTKSADTVCEDCPLGFYSQHGVNCTAWTDCAAAGQVKTEDGTSTQDVICEVPGRSHMFLVPPFVLTTLATLFCFYLARVKHKKGQSSIIFNNTFLTMLGCFPFTNITPPTEPSEKPRDVIAVQETNHEPVTSYCSLSRDAQTSLSPDTSSSSSGGTPRRSQASRET</sequence>
<feature type="repeat" description="TNFR-Cys" evidence="1">
    <location>
        <begin position="60"/>
        <end position="102"/>
    </location>
</feature>
<feature type="region of interest" description="Disordered" evidence="2">
    <location>
        <begin position="267"/>
        <end position="303"/>
    </location>
</feature>
<keyword evidence="3" id="KW-1133">Transmembrane helix</keyword>
<dbReference type="PANTHER" id="PTHR46838">
    <property type="entry name" value="TUMOR NECROSIS FACTOR RECEPTOR SUPERFAMILY MEMBER 14"/>
    <property type="match status" value="1"/>
</dbReference>
<organism evidence="6 7">
    <name type="scientific">Esox lucius</name>
    <name type="common">Northern pike</name>
    <dbReference type="NCBI Taxonomy" id="8010"/>
    <lineage>
        <taxon>Eukaryota</taxon>
        <taxon>Metazoa</taxon>
        <taxon>Chordata</taxon>
        <taxon>Craniata</taxon>
        <taxon>Vertebrata</taxon>
        <taxon>Euteleostomi</taxon>
        <taxon>Actinopterygii</taxon>
        <taxon>Neopterygii</taxon>
        <taxon>Teleostei</taxon>
        <taxon>Protacanthopterygii</taxon>
        <taxon>Esociformes</taxon>
        <taxon>Esocidae</taxon>
        <taxon>Esox</taxon>
    </lineage>
</organism>
<dbReference type="Pfam" id="PF00020">
    <property type="entry name" value="TNFR_c6"/>
    <property type="match status" value="2"/>
</dbReference>